<keyword evidence="3" id="KW-1185">Reference proteome</keyword>
<dbReference type="AlphaFoldDB" id="G2Q4W8"/>
<dbReference type="GeneID" id="11511653"/>
<feature type="compositionally biased region" description="Low complexity" evidence="1">
    <location>
        <begin position="10"/>
        <end position="19"/>
    </location>
</feature>
<dbReference type="HOGENOM" id="CLU_1526199_0_0_1"/>
<proteinExistence type="predicted"/>
<gene>
    <name evidence="2" type="ORF">MYCTH_2122561</name>
</gene>
<sequence length="176" mass="18826">MTNSRRVVRSEAAVRTSASGIRPRPRRRMPSRPLAPAPQLIPNGSRAGLDPGTKRNHPKRAAARSPPPVFSTLHASVPVPAASPYTLRSSLDPVMGIVQEMQPVTVFDCQSAAHGANTAVVSYLFAALLSCTDLQPPSCSTTSAGPEHGIRGSVRSSTLVLRGKKRSRRWLVSSWA</sequence>
<dbReference type="KEGG" id="mtm:MYCTH_2122561"/>
<accession>G2Q4W8</accession>
<dbReference type="VEuPathDB" id="FungiDB:MYCTH_2122561"/>
<evidence type="ECO:0000313" key="3">
    <source>
        <dbReference type="Proteomes" id="UP000007322"/>
    </source>
</evidence>
<dbReference type="InParanoid" id="G2Q4W8"/>
<dbReference type="RefSeq" id="XP_003658950.1">
    <property type="nucleotide sequence ID" value="XM_003658902.1"/>
</dbReference>
<reference evidence="2 3" key="1">
    <citation type="journal article" date="2011" name="Nat. Biotechnol.">
        <title>Comparative genomic analysis of the thermophilic biomass-degrading fungi Myceliophthora thermophila and Thielavia terrestris.</title>
        <authorList>
            <person name="Berka R.M."/>
            <person name="Grigoriev I.V."/>
            <person name="Otillar R."/>
            <person name="Salamov A."/>
            <person name="Grimwood J."/>
            <person name="Reid I."/>
            <person name="Ishmael N."/>
            <person name="John T."/>
            <person name="Darmond C."/>
            <person name="Moisan M.-C."/>
            <person name="Henrissat B."/>
            <person name="Coutinho P.M."/>
            <person name="Lombard V."/>
            <person name="Natvig D.O."/>
            <person name="Lindquist E."/>
            <person name="Schmutz J."/>
            <person name="Lucas S."/>
            <person name="Harris P."/>
            <person name="Powlowski J."/>
            <person name="Bellemare A."/>
            <person name="Taylor D."/>
            <person name="Butler G."/>
            <person name="de Vries R.P."/>
            <person name="Allijn I.E."/>
            <person name="van den Brink J."/>
            <person name="Ushinsky S."/>
            <person name="Storms R."/>
            <person name="Powell A.J."/>
            <person name="Paulsen I.T."/>
            <person name="Elbourne L.D.H."/>
            <person name="Baker S.E."/>
            <person name="Magnuson J."/>
            <person name="LaBoissiere S."/>
            <person name="Clutterbuck A.J."/>
            <person name="Martinez D."/>
            <person name="Wogulis M."/>
            <person name="de Leon A.L."/>
            <person name="Rey M.W."/>
            <person name="Tsang A."/>
        </authorList>
    </citation>
    <scope>NUCLEOTIDE SEQUENCE [LARGE SCALE GENOMIC DNA]</scope>
    <source>
        <strain evidence="3">ATCC 42464 / BCRC 31852 / DSM 1799</strain>
    </source>
</reference>
<name>G2Q4W8_THET4</name>
<evidence type="ECO:0000256" key="1">
    <source>
        <dbReference type="SAM" id="MobiDB-lite"/>
    </source>
</evidence>
<dbReference type="EMBL" id="CP003002">
    <property type="protein sequence ID" value="AEO53705.1"/>
    <property type="molecule type" value="Genomic_DNA"/>
</dbReference>
<feature type="region of interest" description="Disordered" evidence="1">
    <location>
        <begin position="1"/>
        <end position="69"/>
    </location>
</feature>
<dbReference type="Proteomes" id="UP000007322">
    <property type="component" value="Chromosome 1"/>
</dbReference>
<evidence type="ECO:0000313" key="2">
    <source>
        <dbReference type="EMBL" id="AEO53705.1"/>
    </source>
</evidence>
<protein>
    <submittedName>
        <fullName evidence="2">Uncharacterized protein</fullName>
    </submittedName>
</protein>
<organism evidence="2 3">
    <name type="scientific">Thermothelomyces thermophilus (strain ATCC 42464 / BCRC 31852 / DSM 1799)</name>
    <name type="common">Sporotrichum thermophile</name>
    <dbReference type="NCBI Taxonomy" id="573729"/>
    <lineage>
        <taxon>Eukaryota</taxon>
        <taxon>Fungi</taxon>
        <taxon>Dikarya</taxon>
        <taxon>Ascomycota</taxon>
        <taxon>Pezizomycotina</taxon>
        <taxon>Sordariomycetes</taxon>
        <taxon>Sordariomycetidae</taxon>
        <taxon>Sordariales</taxon>
        <taxon>Chaetomiaceae</taxon>
        <taxon>Thermothelomyces</taxon>
    </lineage>
</organism>